<evidence type="ECO:0000313" key="4">
    <source>
        <dbReference type="Proteomes" id="UP001296706"/>
    </source>
</evidence>
<proteinExistence type="predicted"/>
<accession>A0ABX1R7L7</accession>
<dbReference type="InterPro" id="IPR023631">
    <property type="entry name" value="Amidase_dom"/>
</dbReference>
<evidence type="ECO:0000313" key="3">
    <source>
        <dbReference type="EMBL" id="NMH76347.1"/>
    </source>
</evidence>
<evidence type="ECO:0000259" key="2">
    <source>
        <dbReference type="Pfam" id="PF21986"/>
    </source>
</evidence>
<feature type="domain" description="Allophanate hydrolase C-terminal" evidence="2">
    <location>
        <begin position="441"/>
        <end position="559"/>
    </location>
</feature>
<dbReference type="PANTHER" id="PTHR11895">
    <property type="entry name" value="TRANSAMIDASE"/>
    <property type="match status" value="1"/>
</dbReference>
<dbReference type="Proteomes" id="UP001296706">
    <property type="component" value="Unassembled WGS sequence"/>
</dbReference>
<dbReference type="Gene3D" id="1.20.58.1700">
    <property type="match status" value="1"/>
</dbReference>
<dbReference type="Pfam" id="PF01425">
    <property type="entry name" value="Amidase"/>
    <property type="match status" value="1"/>
</dbReference>
<dbReference type="NCBIfam" id="TIGR02713">
    <property type="entry name" value="allophanate_hyd"/>
    <property type="match status" value="1"/>
</dbReference>
<dbReference type="Gene3D" id="3.10.490.10">
    <property type="entry name" value="Gamma-glutamyl cyclotransferase-like"/>
    <property type="match status" value="1"/>
</dbReference>
<sequence>MTGGKATDRVTAAYALIDRLDRPEVWIHLREPEAVLDEAAALDARAADGEELPLHGVLVAVKDNIDVAGLPTTAACPSFVRIPEMSAPAVSRLTQRGAIVLGKTNLDQFATGLTGCRSPYGAVRCAGLPDRISGGSSSGSAVAVALGIVDLALGTDTAGSGRVPAAFQGIVGLKPTIGLVPTSGVVPAARSYDCVSVFAAGVGAAEHALAAMSGPAPDRPWRPIPADAPLAAPAHPTVAVPLPSDLAGMSAEQLAAFDAACHRLAAQGVTIVPIDVEPFLAAGRLLYGGALVAERYAAVGGAVESGGDEIDPSVRAIIGAARTIPAHRLVADLERLDQLKVAAAQRLTGMDALLLPTVPEHPTLAEVAQDPIGVNTRLGRFTTFANLLDMAAIAVPAGTADGGPFGVSMLAPAFADRVVADIARLVTGEPAGTAPAPTGLPLFVVGAHLSGQPLNGQLSGARLIRPERTSPEYRLFDLGTTPARPGLVRTGPSGRHIDGELWSLPPAVLGELLASLPAPLALGPLTLAGGETVTGFLCDRGATEHARDISEHGGWRAYRAATAAG</sequence>
<comment type="caution">
    <text evidence="3">The sequence shown here is derived from an EMBL/GenBank/DDBJ whole genome shotgun (WGS) entry which is preliminary data.</text>
</comment>
<feature type="domain" description="Amidase" evidence="1">
    <location>
        <begin position="16"/>
        <end position="417"/>
    </location>
</feature>
<dbReference type="InterPro" id="IPR036928">
    <property type="entry name" value="AS_sf"/>
</dbReference>
<dbReference type="EC" id="3.5.1.54" evidence="3"/>
<dbReference type="Gene3D" id="3.90.1300.10">
    <property type="entry name" value="Amidase signature (AS) domain"/>
    <property type="match status" value="1"/>
</dbReference>
<dbReference type="EMBL" id="JAAXKY010000007">
    <property type="protein sequence ID" value="NMH76347.1"/>
    <property type="molecule type" value="Genomic_DNA"/>
</dbReference>
<dbReference type="Pfam" id="PF21986">
    <property type="entry name" value="AH_C"/>
    <property type="match status" value="1"/>
</dbReference>
<reference evidence="3 4" key="1">
    <citation type="submission" date="2020-04" db="EMBL/GenBank/DDBJ databases">
        <authorList>
            <person name="Klaysubun C."/>
            <person name="Duangmal K."/>
            <person name="Lipun K."/>
        </authorList>
    </citation>
    <scope>NUCLEOTIDE SEQUENCE [LARGE SCALE GENOMIC DNA]</scope>
    <source>
        <strain evidence="3 4">JCM 11839</strain>
    </source>
</reference>
<dbReference type="SUPFAM" id="SSF110857">
    <property type="entry name" value="Gamma-glutamyl cyclotransferase-like"/>
    <property type="match status" value="1"/>
</dbReference>
<dbReference type="InterPro" id="IPR036568">
    <property type="entry name" value="GGCT-like_sf"/>
</dbReference>
<organism evidence="3 4">
    <name type="scientific">Pseudonocardia xinjiangensis</name>
    <dbReference type="NCBI Taxonomy" id="75289"/>
    <lineage>
        <taxon>Bacteria</taxon>
        <taxon>Bacillati</taxon>
        <taxon>Actinomycetota</taxon>
        <taxon>Actinomycetes</taxon>
        <taxon>Pseudonocardiales</taxon>
        <taxon>Pseudonocardiaceae</taxon>
        <taxon>Pseudonocardia</taxon>
    </lineage>
</organism>
<dbReference type="NCBIfam" id="NF006043">
    <property type="entry name" value="PRK08186.1"/>
    <property type="match status" value="1"/>
</dbReference>
<evidence type="ECO:0000259" key="1">
    <source>
        <dbReference type="Pfam" id="PF01425"/>
    </source>
</evidence>
<dbReference type="InterPro" id="IPR000120">
    <property type="entry name" value="Amidase"/>
</dbReference>
<gene>
    <name evidence="3" type="primary">atzF</name>
    <name evidence="3" type="ORF">HF577_04390</name>
</gene>
<dbReference type="GO" id="GO:0004039">
    <property type="term" value="F:allophanate hydrolase activity"/>
    <property type="evidence" value="ECO:0007669"/>
    <property type="project" value="UniProtKB-EC"/>
</dbReference>
<dbReference type="PANTHER" id="PTHR11895:SF169">
    <property type="entry name" value="GLUTAMYL-TRNA(GLN) AMIDOTRANSFERASE"/>
    <property type="match status" value="1"/>
</dbReference>
<dbReference type="SUPFAM" id="SSF75304">
    <property type="entry name" value="Amidase signature (AS) enzymes"/>
    <property type="match status" value="1"/>
</dbReference>
<dbReference type="InterPro" id="IPR053844">
    <property type="entry name" value="AH_C"/>
</dbReference>
<keyword evidence="3" id="KW-0378">Hydrolase</keyword>
<name>A0ABX1R7L7_9PSEU</name>
<protein>
    <submittedName>
        <fullName evidence="3">Allophanate hydrolase</fullName>
        <ecNumber evidence="3">3.5.1.54</ecNumber>
    </submittedName>
</protein>
<keyword evidence="4" id="KW-1185">Reference proteome</keyword>
<dbReference type="InterPro" id="IPR014085">
    <property type="entry name" value="Allophanate_hydrolase"/>
</dbReference>